<protein>
    <submittedName>
        <fullName evidence="4">DUF295 domain-containing protein</fullName>
    </submittedName>
</protein>
<evidence type="ECO:0000313" key="1">
    <source>
        <dbReference type="EMBL" id="VDN56892.1"/>
    </source>
</evidence>
<reference evidence="1 3" key="2">
    <citation type="submission" date="2018-11" db="EMBL/GenBank/DDBJ databases">
        <authorList>
            <consortium name="Pathogen Informatics"/>
        </authorList>
    </citation>
    <scope>NUCLEOTIDE SEQUENCE [LARGE SCALE GENOMIC DNA]</scope>
</reference>
<dbReference type="Proteomes" id="UP000038040">
    <property type="component" value="Unplaced"/>
</dbReference>
<proteinExistence type="predicted"/>
<reference evidence="4" key="1">
    <citation type="submission" date="2017-02" db="UniProtKB">
        <authorList>
            <consortium name="WormBaseParasite"/>
        </authorList>
    </citation>
    <scope>IDENTIFICATION</scope>
</reference>
<keyword evidence="3" id="KW-1185">Reference proteome</keyword>
<dbReference type="Proteomes" id="UP000274756">
    <property type="component" value="Unassembled WGS sequence"/>
</dbReference>
<name>A0A0N4U6G0_DRAME</name>
<accession>A0A0N4U6G0</accession>
<sequence>MGSISEGLEKTLCEHMSLDFKPAAKSRDWRDVDMNHILTYTWDCAGPVLVERMTTVWLGMASVLEKSLIFPVLAVYLASHIVNPYDLKFCFETQAKECRGILRFCYCDEFGYAVRAIPSKGILMYNQSYSHAPLVWSFDKIEEVPFEPFSDVI</sequence>
<evidence type="ECO:0000313" key="3">
    <source>
        <dbReference type="Proteomes" id="UP000274756"/>
    </source>
</evidence>
<organism evidence="2 4">
    <name type="scientific">Dracunculus medinensis</name>
    <name type="common">Guinea worm</name>
    <dbReference type="NCBI Taxonomy" id="318479"/>
    <lineage>
        <taxon>Eukaryota</taxon>
        <taxon>Metazoa</taxon>
        <taxon>Ecdysozoa</taxon>
        <taxon>Nematoda</taxon>
        <taxon>Chromadorea</taxon>
        <taxon>Rhabditida</taxon>
        <taxon>Spirurina</taxon>
        <taxon>Dracunculoidea</taxon>
        <taxon>Dracunculidae</taxon>
        <taxon>Dracunculus</taxon>
    </lineage>
</organism>
<evidence type="ECO:0000313" key="2">
    <source>
        <dbReference type="Proteomes" id="UP000038040"/>
    </source>
</evidence>
<evidence type="ECO:0000313" key="4">
    <source>
        <dbReference type="WBParaSite" id="DME_0000250501-mRNA-1"/>
    </source>
</evidence>
<dbReference type="WBParaSite" id="DME_0000250501-mRNA-1">
    <property type="protein sequence ID" value="DME_0000250501-mRNA-1"/>
    <property type="gene ID" value="DME_0000250501"/>
</dbReference>
<gene>
    <name evidence="1" type="ORF">DME_LOCUS6865</name>
</gene>
<dbReference type="AlphaFoldDB" id="A0A0N4U6G0"/>
<dbReference type="EMBL" id="UYYG01001157">
    <property type="protein sequence ID" value="VDN56892.1"/>
    <property type="molecule type" value="Genomic_DNA"/>
</dbReference>